<dbReference type="PROSITE" id="PS50172">
    <property type="entry name" value="BRCT"/>
    <property type="match status" value="2"/>
</dbReference>
<evidence type="ECO:0000313" key="3">
    <source>
        <dbReference type="Ensembl" id="ENSCINP00000019452.3"/>
    </source>
</evidence>
<reference evidence="3" key="2">
    <citation type="journal article" date="2008" name="Genome Biol.">
        <title>Improved genome assembly and evidence-based global gene model set for the chordate Ciona intestinalis: new insight into intron and operon populations.</title>
        <authorList>
            <person name="Satou Y."/>
            <person name="Mineta K."/>
            <person name="Ogasawara M."/>
            <person name="Sasakura Y."/>
            <person name="Shoguchi E."/>
            <person name="Ueno K."/>
            <person name="Yamada L."/>
            <person name="Matsumoto J."/>
            <person name="Wasserscheid J."/>
            <person name="Dewar K."/>
            <person name="Wiley G.B."/>
            <person name="Macmil S.L."/>
            <person name="Roe B.A."/>
            <person name="Zeller R.W."/>
            <person name="Hastings K.E."/>
            <person name="Lemaire P."/>
            <person name="Lindquist E."/>
            <person name="Endo T."/>
            <person name="Hotta K."/>
            <person name="Inaba K."/>
        </authorList>
    </citation>
    <scope>NUCLEOTIDE SEQUENCE [LARGE SCALE GENOMIC DNA]</scope>
    <source>
        <strain evidence="3">wild type</strain>
    </source>
</reference>
<organism evidence="3 4">
    <name type="scientific">Ciona intestinalis</name>
    <name type="common">Transparent sea squirt</name>
    <name type="synonym">Ascidia intestinalis</name>
    <dbReference type="NCBI Taxonomy" id="7719"/>
    <lineage>
        <taxon>Eukaryota</taxon>
        <taxon>Metazoa</taxon>
        <taxon>Chordata</taxon>
        <taxon>Tunicata</taxon>
        <taxon>Ascidiacea</taxon>
        <taxon>Phlebobranchia</taxon>
        <taxon>Cionidae</taxon>
        <taxon>Ciona</taxon>
    </lineage>
</organism>
<dbReference type="Pfam" id="PF00533">
    <property type="entry name" value="BRCT"/>
    <property type="match status" value="1"/>
</dbReference>
<dbReference type="AlphaFoldDB" id="F6TK51"/>
<feature type="compositionally biased region" description="Polar residues" evidence="1">
    <location>
        <begin position="216"/>
        <end position="234"/>
    </location>
</feature>
<dbReference type="HOGENOM" id="CLU_793515_0_0_1"/>
<reference evidence="3" key="3">
    <citation type="submission" date="2025-08" db="UniProtKB">
        <authorList>
            <consortium name="Ensembl"/>
        </authorList>
    </citation>
    <scope>IDENTIFICATION</scope>
</reference>
<dbReference type="InParanoid" id="F6TK51"/>
<dbReference type="Gene3D" id="3.40.50.10190">
    <property type="entry name" value="BRCT domain"/>
    <property type="match status" value="2"/>
</dbReference>
<protein>
    <recommendedName>
        <fullName evidence="2">BRCT domain-containing protein</fullName>
    </recommendedName>
</protein>
<dbReference type="PANTHER" id="PTHR47667">
    <property type="entry name" value="REGULATOR OF TY1 TRANSPOSITION PROTEIN 107"/>
    <property type="match status" value="1"/>
</dbReference>
<reference evidence="3" key="4">
    <citation type="submission" date="2025-09" db="UniProtKB">
        <authorList>
            <consortium name="Ensembl"/>
        </authorList>
    </citation>
    <scope>IDENTIFICATION</scope>
</reference>
<dbReference type="PANTHER" id="PTHR47667:SF1">
    <property type="entry name" value="REGULATOR OF TY1 TRANSPOSITION PROTEIN 107"/>
    <property type="match status" value="1"/>
</dbReference>
<dbReference type="EMBL" id="EAAA01001703">
    <property type="status" value="NOT_ANNOTATED_CDS"/>
    <property type="molecule type" value="Genomic_DNA"/>
</dbReference>
<dbReference type="Proteomes" id="UP000008144">
    <property type="component" value="Chromosome 3"/>
</dbReference>
<feature type="domain" description="BRCT" evidence="2">
    <location>
        <begin position="93"/>
        <end position="170"/>
    </location>
</feature>
<dbReference type="Ensembl" id="ENSCINT00000019452.3">
    <property type="protein sequence ID" value="ENSCINP00000019452.3"/>
    <property type="gene ID" value="ENSCING00000022589.1"/>
</dbReference>
<dbReference type="SMART" id="SM00292">
    <property type="entry name" value="BRCT"/>
    <property type="match status" value="2"/>
</dbReference>
<dbReference type="SUPFAM" id="SSF52113">
    <property type="entry name" value="BRCT domain"/>
    <property type="match status" value="2"/>
</dbReference>
<dbReference type="InterPro" id="IPR001357">
    <property type="entry name" value="BRCT_dom"/>
</dbReference>
<dbReference type="CDD" id="cd17710">
    <property type="entry name" value="BRCT_PAXIP1_rpt2"/>
    <property type="match status" value="1"/>
</dbReference>
<evidence type="ECO:0000313" key="4">
    <source>
        <dbReference type="Proteomes" id="UP000008144"/>
    </source>
</evidence>
<evidence type="ECO:0000259" key="2">
    <source>
        <dbReference type="PROSITE" id="PS50172"/>
    </source>
</evidence>
<feature type="region of interest" description="Disordered" evidence="1">
    <location>
        <begin position="213"/>
        <end position="234"/>
    </location>
</feature>
<dbReference type="InterPro" id="IPR053036">
    <property type="entry name" value="CellCycle_DNARepair_Reg"/>
</dbReference>
<sequence>MEAAESNDDVDLFKNIRYYVVGELPQSTKDILSKAKSESYLSALATHVLVTNPDHYEVEAARDIWQIPTVTPRWVELSHKCNTLLPTNGFSPSVNQLFIGFVFTFSNLVKADKASLWSMVTYHGGKCQTKLDKHCTHLVTAEPSGAKYTQSLKHENISIVAPDWITDCIKLNTKCDPAFYHPKLNTVATVKQVPESEVTKVAAKTKAIKLTTPTAETPSRIQHPTPPATQQKQVPIQEQVMTAPHSSNRSPMNINNPKVKAMEMQNQQQIKTEHQTNLHMQPGANQPRFPMQNHQIPPSMVPAHNMMPSTHNYNMMNAQNFGMVNQQQQQQQQMMMSPGDPMMAMNHQQF</sequence>
<dbReference type="GeneTree" id="ENSGT00940000155757"/>
<dbReference type="STRING" id="7719.ENSCINP00000019452"/>
<dbReference type="InterPro" id="IPR036420">
    <property type="entry name" value="BRCT_dom_sf"/>
</dbReference>
<accession>F6TK51</accession>
<feature type="domain" description="BRCT" evidence="2">
    <location>
        <begin position="8"/>
        <end position="92"/>
    </location>
</feature>
<dbReference type="CDD" id="cd17714">
    <property type="entry name" value="BRCT_PAXIP1_rpt1"/>
    <property type="match status" value="1"/>
</dbReference>
<reference evidence="4" key="1">
    <citation type="journal article" date="2002" name="Science">
        <title>The draft genome of Ciona intestinalis: insights into chordate and vertebrate origins.</title>
        <authorList>
            <person name="Dehal P."/>
            <person name="Satou Y."/>
            <person name="Campbell R.K."/>
            <person name="Chapman J."/>
            <person name="Degnan B."/>
            <person name="De Tomaso A."/>
            <person name="Davidson B."/>
            <person name="Di Gregorio A."/>
            <person name="Gelpke M."/>
            <person name="Goodstein D.M."/>
            <person name="Harafuji N."/>
            <person name="Hastings K.E."/>
            <person name="Ho I."/>
            <person name="Hotta K."/>
            <person name="Huang W."/>
            <person name="Kawashima T."/>
            <person name="Lemaire P."/>
            <person name="Martinez D."/>
            <person name="Meinertzhagen I.A."/>
            <person name="Necula S."/>
            <person name="Nonaka M."/>
            <person name="Putnam N."/>
            <person name="Rash S."/>
            <person name="Saiga H."/>
            <person name="Satake M."/>
            <person name="Terry A."/>
            <person name="Yamada L."/>
            <person name="Wang H.G."/>
            <person name="Awazu S."/>
            <person name="Azumi K."/>
            <person name="Boore J."/>
            <person name="Branno M."/>
            <person name="Chin-Bow S."/>
            <person name="DeSantis R."/>
            <person name="Doyle S."/>
            <person name="Francino P."/>
            <person name="Keys D.N."/>
            <person name="Haga S."/>
            <person name="Hayashi H."/>
            <person name="Hino K."/>
            <person name="Imai K.S."/>
            <person name="Inaba K."/>
            <person name="Kano S."/>
            <person name="Kobayashi K."/>
            <person name="Kobayashi M."/>
            <person name="Lee B.I."/>
            <person name="Makabe K.W."/>
            <person name="Manohar C."/>
            <person name="Matassi G."/>
            <person name="Medina M."/>
            <person name="Mochizuki Y."/>
            <person name="Mount S."/>
            <person name="Morishita T."/>
            <person name="Miura S."/>
            <person name="Nakayama A."/>
            <person name="Nishizaka S."/>
            <person name="Nomoto H."/>
            <person name="Ohta F."/>
            <person name="Oishi K."/>
            <person name="Rigoutsos I."/>
            <person name="Sano M."/>
            <person name="Sasaki A."/>
            <person name="Sasakura Y."/>
            <person name="Shoguchi E."/>
            <person name="Shin-i T."/>
            <person name="Spagnuolo A."/>
            <person name="Stainier D."/>
            <person name="Suzuki M.M."/>
            <person name="Tassy O."/>
            <person name="Takatori N."/>
            <person name="Tokuoka M."/>
            <person name="Yagi K."/>
            <person name="Yoshizaki F."/>
            <person name="Wada S."/>
            <person name="Zhang C."/>
            <person name="Hyatt P.D."/>
            <person name="Larimer F."/>
            <person name="Detter C."/>
            <person name="Doggett N."/>
            <person name="Glavina T."/>
            <person name="Hawkins T."/>
            <person name="Richardson P."/>
            <person name="Lucas S."/>
            <person name="Kohara Y."/>
            <person name="Levine M."/>
            <person name="Satoh N."/>
            <person name="Rokhsar D.S."/>
        </authorList>
    </citation>
    <scope>NUCLEOTIDE SEQUENCE [LARGE SCALE GENOMIC DNA]</scope>
</reference>
<name>F6TK51_CIOIN</name>
<proteinExistence type="predicted"/>
<keyword evidence="4" id="KW-1185">Reference proteome</keyword>
<evidence type="ECO:0000256" key="1">
    <source>
        <dbReference type="SAM" id="MobiDB-lite"/>
    </source>
</evidence>